<dbReference type="EMBL" id="JACYTQ010000002">
    <property type="protein sequence ID" value="MBD8488756.1"/>
    <property type="molecule type" value="Genomic_DNA"/>
</dbReference>
<dbReference type="RefSeq" id="WP_192009608.1">
    <property type="nucleotide sequence ID" value="NZ_JACYTQ010000002.1"/>
</dbReference>
<protein>
    <submittedName>
        <fullName evidence="1">SRPBCC domain-containing protein</fullName>
    </submittedName>
</protein>
<organism evidence="1 2">
    <name type="scientific">Echinicola arenosa</name>
    <dbReference type="NCBI Taxonomy" id="2774144"/>
    <lineage>
        <taxon>Bacteria</taxon>
        <taxon>Pseudomonadati</taxon>
        <taxon>Bacteroidota</taxon>
        <taxon>Cytophagia</taxon>
        <taxon>Cytophagales</taxon>
        <taxon>Cyclobacteriaceae</taxon>
        <taxon>Echinicola</taxon>
    </lineage>
</organism>
<name>A0ABR9AIY2_9BACT</name>
<sequence>MKIETHIHIQSTPEKVWSVLMDFETYPQWNPFIKSVKGKIQLGQRITVDLQGMTFKPKIIKYHKNRSFSWLGKLLFQGIFDGQHSFDLVENKYGGTDFIQSEKFSGLLVPFLKSKLLNETLPAFELMNKKLKERVEATSIL</sequence>
<evidence type="ECO:0000313" key="1">
    <source>
        <dbReference type="EMBL" id="MBD8488756.1"/>
    </source>
</evidence>
<dbReference type="SUPFAM" id="SSF55961">
    <property type="entry name" value="Bet v1-like"/>
    <property type="match status" value="1"/>
</dbReference>
<dbReference type="PANTHER" id="PTHR36166:SF1">
    <property type="entry name" value="SRPBCC DOMAIN-CONTAINING PROTEIN"/>
    <property type="match status" value="1"/>
</dbReference>
<dbReference type="Proteomes" id="UP000647133">
    <property type="component" value="Unassembled WGS sequence"/>
</dbReference>
<gene>
    <name evidence="1" type="ORF">IFO69_08370</name>
</gene>
<dbReference type="PANTHER" id="PTHR36166">
    <property type="entry name" value="CHROMOSOME 9, WHOLE GENOME SHOTGUN SEQUENCE"/>
    <property type="match status" value="1"/>
</dbReference>
<dbReference type="InterPro" id="IPR023393">
    <property type="entry name" value="START-like_dom_sf"/>
</dbReference>
<dbReference type="Pfam" id="PF10604">
    <property type="entry name" value="Polyketide_cyc2"/>
    <property type="match status" value="1"/>
</dbReference>
<reference evidence="1 2" key="1">
    <citation type="submission" date="2020-09" db="EMBL/GenBank/DDBJ databases">
        <title>Echinicola sp. CAU 1574 isolated from sand of Sido Beach.</title>
        <authorList>
            <person name="Kim W."/>
        </authorList>
    </citation>
    <scope>NUCLEOTIDE SEQUENCE [LARGE SCALE GENOMIC DNA]</scope>
    <source>
        <strain evidence="1 2">CAU 1574</strain>
    </source>
</reference>
<proteinExistence type="predicted"/>
<keyword evidence="2" id="KW-1185">Reference proteome</keyword>
<accession>A0ABR9AIY2</accession>
<evidence type="ECO:0000313" key="2">
    <source>
        <dbReference type="Proteomes" id="UP000647133"/>
    </source>
</evidence>
<comment type="caution">
    <text evidence="1">The sequence shown here is derived from an EMBL/GenBank/DDBJ whole genome shotgun (WGS) entry which is preliminary data.</text>
</comment>
<dbReference type="CDD" id="cd07822">
    <property type="entry name" value="SRPBCC_4"/>
    <property type="match status" value="1"/>
</dbReference>
<dbReference type="InterPro" id="IPR019587">
    <property type="entry name" value="Polyketide_cyclase/dehydratase"/>
</dbReference>
<dbReference type="Gene3D" id="3.30.530.20">
    <property type="match status" value="1"/>
</dbReference>